<reference evidence="6 7" key="1">
    <citation type="journal article" date="2014" name="PLoS ONE">
        <title>The first complete genome sequence of the class fimbriimonadia in the phylum armatimonadetes.</title>
        <authorList>
            <person name="Hu Z.Y."/>
            <person name="Wang Y.Z."/>
            <person name="Im W.T."/>
            <person name="Wang S.Y."/>
            <person name="Zhao G.P."/>
            <person name="Zheng H.J."/>
            <person name="Quan Z.X."/>
        </authorList>
    </citation>
    <scope>NUCLEOTIDE SEQUENCE [LARGE SCALE GENOMIC DNA]</scope>
    <source>
        <strain evidence="6">Gsoil 348</strain>
    </source>
</reference>
<evidence type="ECO:0000256" key="3">
    <source>
        <dbReference type="ARBA" id="ARBA00022741"/>
    </source>
</evidence>
<keyword evidence="2" id="KW-0677">Repeat</keyword>
<dbReference type="InterPro" id="IPR050107">
    <property type="entry name" value="ABC_carbohydrate_import_ATPase"/>
</dbReference>
<name>A0A068NWB3_FIMGI</name>
<dbReference type="SMART" id="SM00382">
    <property type="entry name" value="AAA"/>
    <property type="match status" value="1"/>
</dbReference>
<evidence type="ECO:0000313" key="7">
    <source>
        <dbReference type="Proteomes" id="UP000027982"/>
    </source>
</evidence>
<dbReference type="GO" id="GO:0005524">
    <property type="term" value="F:ATP binding"/>
    <property type="evidence" value="ECO:0007669"/>
    <property type="project" value="UniProtKB-KW"/>
</dbReference>
<dbReference type="STRING" id="661478.OP10G_4274"/>
<dbReference type="HOGENOM" id="CLU_000604_92_0_0"/>
<feature type="domain" description="ABC transporter" evidence="5">
    <location>
        <begin position="10"/>
        <end position="245"/>
    </location>
</feature>
<dbReference type="Pfam" id="PF00005">
    <property type="entry name" value="ABC_tran"/>
    <property type="match status" value="2"/>
</dbReference>
<dbReference type="Proteomes" id="UP000027982">
    <property type="component" value="Chromosome"/>
</dbReference>
<dbReference type="RefSeq" id="WP_025228469.1">
    <property type="nucleotide sequence ID" value="NZ_CP007139.1"/>
</dbReference>
<dbReference type="GO" id="GO:0016887">
    <property type="term" value="F:ATP hydrolysis activity"/>
    <property type="evidence" value="ECO:0007669"/>
    <property type="project" value="InterPro"/>
</dbReference>
<evidence type="ECO:0000313" key="6">
    <source>
        <dbReference type="EMBL" id="AIE87642.1"/>
    </source>
</evidence>
<protein>
    <submittedName>
        <fullName evidence="6">ABC transporter-like protein</fullName>
    </submittedName>
</protein>
<dbReference type="PROSITE" id="PS00211">
    <property type="entry name" value="ABC_TRANSPORTER_1"/>
    <property type="match status" value="2"/>
</dbReference>
<accession>A0A068NWB3</accession>
<dbReference type="EMBL" id="CP007139">
    <property type="protein sequence ID" value="AIE87642.1"/>
    <property type="molecule type" value="Genomic_DNA"/>
</dbReference>
<dbReference type="CDD" id="cd03215">
    <property type="entry name" value="ABC_Carb_Monos_II"/>
    <property type="match status" value="1"/>
</dbReference>
<dbReference type="InterPro" id="IPR017871">
    <property type="entry name" value="ABC_transporter-like_CS"/>
</dbReference>
<dbReference type="PANTHER" id="PTHR43790">
    <property type="entry name" value="CARBOHYDRATE TRANSPORT ATP-BINDING PROTEIN MG119-RELATED"/>
    <property type="match status" value="1"/>
</dbReference>
<evidence type="ECO:0000259" key="5">
    <source>
        <dbReference type="PROSITE" id="PS50893"/>
    </source>
</evidence>
<keyword evidence="4" id="KW-0067">ATP-binding</keyword>
<sequence length="488" mass="52853">MPEGRGHHLLAVRNVTKRYGGVSALDDVSAEFRAGEIHAVLGENGAGKSTLMSVLSGFVAPSKGTVELDGHPIPLGRAFECKRIGIEMIHQHFTLVPDFTVAENLALSRLPGLLGASHVAERAAPSLEAAKRLGWELDPIEKVRNLAVGEQQRLEILKALGGDAQVLILDEPTAVLSPEEVDDLFRVMRRLRDEGKIVVLIAHKLAEVLAVADRVTVLRRGKLIATATRDEVDERTLAEWMVGELPTAAVNSPATVAGEGLKASDLRVKGDRKEDAVRGISFEVRRGEILGIGGVDGNGQIELAEAIAEVRALAAGKVTWEGTEGKPRTGYVPQDRQIDGLALGLSVEENLLIAGYRRETLTRGPFLRLKEIHRWAQGLIERFEIRTPSSKEPIASLSGGNQQKVVVSRTLDGEPELLVVVNPTRGLDIRATSYVHGKIREARDAGTAVVLFSTDLDELYALSDRRVFMSRGELIDDEGAISVVGGRR</sequence>
<organism evidence="6 7">
    <name type="scientific">Fimbriimonas ginsengisoli Gsoil 348</name>
    <dbReference type="NCBI Taxonomy" id="661478"/>
    <lineage>
        <taxon>Bacteria</taxon>
        <taxon>Bacillati</taxon>
        <taxon>Armatimonadota</taxon>
        <taxon>Fimbriimonadia</taxon>
        <taxon>Fimbriimonadales</taxon>
        <taxon>Fimbriimonadaceae</taxon>
        <taxon>Fimbriimonas</taxon>
    </lineage>
</organism>
<dbReference type="CDD" id="cd03216">
    <property type="entry name" value="ABC_Carb_Monos_I"/>
    <property type="match status" value="1"/>
</dbReference>
<dbReference type="KEGG" id="fgi:OP10G_4274"/>
<keyword evidence="3" id="KW-0547">Nucleotide-binding</keyword>
<dbReference type="InterPro" id="IPR027417">
    <property type="entry name" value="P-loop_NTPase"/>
</dbReference>
<dbReference type="InterPro" id="IPR003439">
    <property type="entry name" value="ABC_transporter-like_ATP-bd"/>
</dbReference>
<dbReference type="SUPFAM" id="SSF52540">
    <property type="entry name" value="P-loop containing nucleoside triphosphate hydrolases"/>
    <property type="match status" value="2"/>
</dbReference>
<dbReference type="AlphaFoldDB" id="A0A068NWB3"/>
<dbReference type="OrthoDB" id="9771863at2"/>
<evidence type="ECO:0000256" key="1">
    <source>
        <dbReference type="ARBA" id="ARBA00022448"/>
    </source>
</evidence>
<dbReference type="PANTHER" id="PTHR43790:SF9">
    <property type="entry name" value="GALACTOFURANOSE TRANSPORTER ATP-BINDING PROTEIN YTFR"/>
    <property type="match status" value="1"/>
</dbReference>
<evidence type="ECO:0000256" key="2">
    <source>
        <dbReference type="ARBA" id="ARBA00022737"/>
    </source>
</evidence>
<evidence type="ECO:0000256" key="4">
    <source>
        <dbReference type="ARBA" id="ARBA00022840"/>
    </source>
</evidence>
<keyword evidence="7" id="KW-1185">Reference proteome</keyword>
<dbReference type="Gene3D" id="3.40.50.300">
    <property type="entry name" value="P-loop containing nucleotide triphosphate hydrolases"/>
    <property type="match status" value="2"/>
</dbReference>
<dbReference type="PROSITE" id="PS50893">
    <property type="entry name" value="ABC_TRANSPORTER_2"/>
    <property type="match status" value="2"/>
</dbReference>
<dbReference type="eggNOG" id="COG3845">
    <property type="taxonomic scope" value="Bacteria"/>
</dbReference>
<proteinExistence type="predicted"/>
<feature type="domain" description="ABC transporter" evidence="5">
    <location>
        <begin position="261"/>
        <end position="487"/>
    </location>
</feature>
<dbReference type="InterPro" id="IPR003593">
    <property type="entry name" value="AAA+_ATPase"/>
</dbReference>
<gene>
    <name evidence="6" type="ORF">OP10G_4274</name>
</gene>
<keyword evidence="1" id="KW-0813">Transport</keyword>